<dbReference type="InterPro" id="IPR029063">
    <property type="entry name" value="SAM-dependent_MTases_sf"/>
</dbReference>
<dbReference type="PRINTS" id="PR00508">
    <property type="entry name" value="S21N4MTFRASE"/>
</dbReference>
<evidence type="ECO:0000256" key="2">
    <source>
        <dbReference type="ARBA" id="ARBA00022603"/>
    </source>
</evidence>
<dbReference type="OrthoDB" id="9800801at2"/>
<keyword evidence="2" id="KW-0489">Methyltransferase</keyword>
<comment type="caution">
    <text evidence="6">The sequence shown here is derived from an EMBL/GenBank/DDBJ whole genome shotgun (WGS) entry which is preliminary data.</text>
</comment>
<dbReference type="GO" id="GO:0032259">
    <property type="term" value="P:methylation"/>
    <property type="evidence" value="ECO:0007669"/>
    <property type="project" value="UniProtKB-KW"/>
</dbReference>
<dbReference type="GO" id="GO:0008170">
    <property type="term" value="F:N-methyltransferase activity"/>
    <property type="evidence" value="ECO:0007669"/>
    <property type="project" value="InterPro"/>
</dbReference>
<evidence type="ECO:0000256" key="1">
    <source>
        <dbReference type="ARBA" id="ARBA00006594"/>
    </source>
</evidence>
<keyword evidence="7" id="KW-1185">Reference proteome</keyword>
<reference evidence="6 7" key="1">
    <citation type="journal article" date="2014" name="Genome Announc.">
        <title>Draft genome sequences of eight enterohepatic helicobacter species isolated from both laboratory and wild rodents.</title>
        <authorList>
            <person name="Sheh A."/>
            <person name="Shen Z."/>
            <person name="Fox J.G."/>
        </authorList>
    </citation>
    <scope>NUCLEOTIDE SEQUENCE [LARGE SCALE GENOMIC DNA]</scope>
    <source>
        <strain evidence="6 7">MIT 01-6451</strain>
    </source>
</reference>
<dbReference type="PROSITE" id="PS00092">
    <property type="entry name" value="N6_MTASE"/>
    <property type="match status" value="1"/>
</dbReference>
<evidence type="ECO:0000313" key="6">
    <source>
        <dbReference type="EMBL" id="TLE02911.1"/>
    </source>
</evidence>
<dbReference type="AlphaFoldDB" id="A0A4U8TQI0"/>
<dbReference type="PANTHER" id="PTHR13370:SF3">
    <property type="entry name" value="TRNA (GUANINE(10)-N2)-METHYLTRANSFERASE HOMOLOG"/>
    <property type="match status" value="1"/>
</dbReference>
<dbReference type="GO" id="GO:0003677">
    <property type="term" value="F:DNA binding"/>
    <property type="evidence" value="ECO:0007669"/>
    <property type="project" value="InterPro"/>
</dbReference>
<dbReference type="Gene3D" id="3.40.50.150">
    <property type="entry name" value="Vaccinia Virus protein VP39"/>
    <property type="match status" value="1"/>
</dbReference>
<gene>
    <name evidence="6" type="ORF">LS65_003025</name>
</gene>
<evidence type="ECO:0000256" key="3">
    <source>
        <dbReference type="ARBA" id="ARBA00022679"/>
    </source>
</evidence>
<dbReference type="GO" id="GO:0005737">
    <property type="term" value="C:cytoplasm"/>
    <property type="evidence" value="ECO:0007669"/>
    <property type="project" value="TreeGrafter"/>
</dbReference>
<evidence type="ECO:0000313" key="7">
    <source>
        <dbReference type="Proteomes" id="UP000029707"/>
    </source>
</evidence>
<protein>
    <recommendedName>
        <fullName evidence="4">Methyltransferase</fullName>
        <ecNumber evidence="4">2.1.1.-</ecNumber>
    </recommendedName>
</protein>
<proteinExistence type="inferred from homology"/>
<dbReference type="InterPro" id="IPR001091">
    <property type="entry name" value="RM_Methyltransferase"/>
</dbReference>
<dbReference type="Pfam" id="PF01555">
    <property type="entry name" value="N6_N4_Mtase"/>
    <property type="match status" value="1"/>
</dbReference>
<dbReference type="Proteomes" id="UP000029707">
    <property type="component" value="Unassembled WGS sequence"/>
</dbReference>
<accession>A0A4U8TQI0</accession>
<feature type="domain" description="DNA methylase N-4/N-6" evidence="5">
    <location>
        <begin position="47"/>
        <end position="309"/>
    </location>
</feature>
<evidence type="ECO:0000259" key="5">
    <source>
        <dbReference type="Pfam" id="PF01555"/>
    </source>
</evidence>
<keyword evidence="3" id="KW-0808">Transferase</keyword>
<dbReference type="PANTHER" id="PTHR13370">
    <property type="entry name" value="RNA METHYLASE-RELATED"/>
    <property type="match status" value="1"/>
</dbReference>
<sequence>MQGGFMTARIDSAQNIKDSNTQFITSKFSIYNQDCTEGLKALSNNSIDCIITDPPYFIDGMGSEWNDTNLKTKASKSGVIGGLPVGMKFDKAQGERLQEFMNPLANEFYRILKPGGFCIVFSQARLYHRMAMSLDLAGFEIRDMLAWKYEGQAKAFSQTHFIKKDKNLTQAQKESLIKELEGYKTPQLKPQIEPMVMAQKPKEGTFVQNWQKHKLGLINTKESLDGRFPSNVMEVSKHTRKNESNIKIEHLTPKPVCLISHLVRLFTQEEQIVLDPFMGSGSHGIAALNNHRFFIGYEIEKKYFEIAKKRIEQEVLESRILK</sequence>
<dbReference type="EC" id="2.1.1.-" evidence="4"/>
<dbReference type="SUPFAM" id="SSF53335">
    <property type="entry name" value="S-adenosyl-L-methionine-dependent methyltransferases"/>
    <property type="match status" value="1"/>
</dbReference>
<name>A0A4U8TQI0_9HELI</name>
<evidence type="ECO:0000256" key="4">
    <source>
        <dbReference type="RuleBase" id="RU362026"/>
    </source>
</evidence>
<organism evidence="6 7">
    <name type="scientific">Helicobacter japonicus</name>
    <dbReference type="NCBI Taxonomy" id="425400"/>
    <lineage>
        <taxon>Bacteria</taxon>
        <taxon>Pseudomonadati</taxon>
        <taxon>Campylobacterota</taxon>
        <taxon>Epsilonproteobacteria</taxon>
        <taxon>Campylobacterales</taxon>
        <taxon>Helicobacteraceae</taxon>
        <taxon>Helicobacter</taxon>
    </lineage>
</organism>
<dbReference type="InterPro" id="IPR002052">
    <property type="entry name" value="DNA_methylase_N6_adenine_CS"/>
</dbReference>
<dbReference type="EMBL" id="JRMQ02000002">
    <property type="protein sequence ID" value="TLE02911.1"/>
    <property type="molecule type" value="Genomic_DNA"/>
</dbReference>
<dbReference type="InterPro" id="IPR002941">
    <property type="entry name" value="DNA_methylase_N4/N6"/>
</dbReference>
<comment type="similarity">
    <text evidence="1 4">Belongs to the N(4)/N(6)-methyltransferase family.</text>
</comment>